<evidence type="ECO:0000256" key="1">
    <source>
        <dbReference type="ARBA" id="ARBA00009497"/>
    </source>
</evidence>
<evidence type="ECO:0000313" key="4">
    <source>
        <dbReference type="EMBL" id="ROS00325.1"/>
    </source>
</evidence>
<dbReference type="GO" id="GO:0008199">
    <property type="term" value="F:ferric iron binding"/>
    <property type="evidence" value="ECO:0007669"/>
    <property type="project" value="InterPro"/>
</dbReference>
<feature type="domain" description="Ferritin/DPS" evidence="3">
    <location>
        <begin position="22"/>
        <end position="158"/>
    </location>
</feature>
<dbReference type="AlphaFoldDB" id="A0A3N2DLW2"/>
<comment type="similarity">
    <text evidence="1 2">Belongs to the Dps family.</text>
</comment>
<gene>
    <name evidence="4" type="ORF">EDC56_2971</name>
</gene>
<accession>A0A3N2DLW2</accession>
<sequence>MNSATNLIGLDHEKSQQLVIELNTLLASYQVHYMNSRGYHWNIKGQGFFELHEKFEEIYTDLQQKIDEIAERILTLGSTPDHSYSVYANNSLIEEHTRAYDAKSCMQGLQAGFSQLISFQRKVLNLAAEADDEGTAALMSDYIREQEKLQWMISAYLQ</sequence>
<evidence type="ECO:0000313" key="5">
    <source>
        <dbReference type="Proteomes" id="UP000275394"/>
    </source>
</evidence>
<dbReference type="CDD" id="cd01043">
    <property type="entry name" value="DPS"/>
    <property type="match status" value="1"/>
</dbReference>
<dbReference type="GO" id="GO:0016722">
    <property type="term" value="F:oxidoreductase activity, acting on metal ions"/>
    <property type="evidence" value="ECO:0007669"/>
    <property type="project" value="InterPro"/>
</dbReference>
<dbReference type="Gene3D" id="1.20.1260.10">
    <property type="match status" value="1"/>
</dbReference>
<dbReference type="InterPro" id="IPR008331">
    <property type="entry name" value="Ferritin_DPS_dom"/>
</dbReference>
<name>A0A3N2DLW2_9GAMM</name>
<dbReference type="InterPro" id="IPR009078">
    <property type="entry name" value="Ferritin-like_SF"/>
</dbReference>
<dbReference type="InterPro" id="IPR023188">
    <property type="entry name" value="DPS_DNA-bd_CS"/>
</dbReference>
<dbReference type="Proteomes" id="UP000275394">
    <property type="component" value="Unassembled WGS sequence"/>
</dbReference>
<dbReference type="InterPro" id="IPR002177">
    <property type="entry name" value="DPS_DNA-bd"/>
</dbReference>
<evidence type="ECO:0000256" key="2">
    <source>
        <dbReference type="RuleBase" id="RU003875"/>
    </source>
</evidence>
<proteinExistence type="inferred from homology"/>
<keyword evidence="5" id="KW-1185">Reference proteome</keyword>
<dbReference type="PRINTS" id="PR01346">
    <property type="entry name" value="HELNAPAPROT"/>
</dbReference>
<dbReference type="RefSeq" id="WP_123713367.1">
    <property type="nucleotide sequence ID" value="NZ_RKHR01000005.1"/>
</dbReference>
<organism evidence="4 5">
    <name type="scientific">Sinobacterium caligoides</name>
    <dbReference type="NCBI Taxonomy" id="933926"/>
    <lineage>
        <taxon>Bacteria</taxon>
        <taxon>Pseudomonadati</taxon>
        <taxon>Pseudomonadota</taxon>
        <taxon>Gammaproteobacteria</taxon>
        <taxon>Cellvibrionales</taxon>
        <taxon>Spongiibacteraceae</taxon>
        <taxon>Sinobacterium</taxon>
    </lineage>
</organism>
<dbReference type="GO" id="GO:0003677">
    <property type="term" value="F:DNA binding"/>
    <property type="evidence" value="ECO:0007669"/>
    <property type="project" value="UniProtKB-KW"/>
</dbReference>
<dbReference type="EMBL" id="RKHR01000005">
    <property type="protein sequence ID" value="ROS00325.1"/>
    <property type="molecule type" value="Genomic_DNA"/>
</dbReference>
<dbReference type="OrthoDB" id="9797687at2"/>
<dbReference type="PIRSF" id="PIRSF005900">
    <property type="entry name" value="Dps"/>
    <property type="match status" value="1"/>
</dbReference>
<dbReference type="PROSITE" id="PS00818">
    <property type="entry name" value="DPS_1"/>
    <property type="match status" value="1"/>
</dbReference>
<reference evidence="4 5" key="1">
    <citation type="submission" date="2018-11" db="EMBL/GenBank/DDBJ databases">
        <title>Genomic Encyclopedia of Type Strains, Phase IV (KMG-IV): sequencing the most valuable type-strain genomes for metagenomic binning, comparative biology and taxonomic classification.</title>
        <authorList>
            <person name="Goeker M."/>
        </authorList>
    </citation>
    <scope>NUCLEOTIDE SEQUENCE [LARGE SCALE GENOMIC DNA]</scope>
    <source>
        <strain evidence="4 5">DSM 100316</strain>
    </source>
</reference>
<dbReference type="Pfam" id="PF00210">
    <property type="entry name" value="Ferritin"/>
    <property type="match status" value="1"/>
</dbReference>
<dbReference type="PANTHER" id="PTHR42932:SF1">
    <property type="entry name" value="GENERAL STRESS PROTEIN 20U"/>
    <property type="match status" value="1"/>
</dbReference>
<comment type="caution">
    <text evidence="4">The sequence shown here is derived from an EMBL/GenBank/DDBJ whole genome shotgun (WGS) entry which is preliminary data.</text>
</comment>
<dbReference type="InterPro" id="IPR012347">
    <property type="entry name" value="Ferritin-like"/>
</dbReference>
<dbReference type="PANTHER" id="PTHR42932">
    <property type="entry name" value="GENERAL STRESS PROTEIN 20U"/>
    <property type="match status" value="1"/>
</dbReference>
<dbReference type="PROSITE" id="PS00819">
    <property type="entry name" value="DPS_2"/>
    <property type="match status" value="1"/>
</dbReference>
<keyword evidence="4" id="KW-0238">DNA-binding</keyword>
<dbReference type="SUPFAM" id="SSF47240">
    <property type="entry name" value="Ferritin-like"/>
    <property type="match status" value="1"/>
</dbReference>
<evidence type="ECO:0000259" key="3">
    <source>
        <dbReference type="Pfam" id="PF00210"/>
    </source>
</evidence>
<protein>
    <submittedName>
        <fullName evidence="4">Starvation-inducible DNA-binding protein</fullName>
    </submittedName>
</protein>